<reference evidence="7" key="1">
    <citation type="submission" date="2013-03" db="EMBL/GenBank/DDBJ databases">
        <title>Genome sequence of Chthonomonas calidirosea, the first sequenced genome from the Armatimonadetes phylum (formally candidate division OP10).</title>
        <authorList>
            <person name="Lee K.C.Y."/>
            <person name="Morgan X.C."/>
            <person name="Dunfield P.F."/>
            <person name="Tamas I."/>
            <person name="Houghton K.M."/>
            <person name="Vyssotski M."/>
            <person name="Ryan J.L.J."/>
            <person name="Lagutin K."/>
            <person name="McDonald I.R."/>
            <person name="Stott M.B."/>
        </authorList>
    </citation>
    <scope>NUCLEOTIDE SEQUENCE [LARGE SCALE GENOMIC DNA]</scope>
    <source>
        <strain evidence="7">DSM 23976 / ICMP 18418 / T49</strain>
    </source>
</reference>
<dbReference type="InterPro" id="IPR045864">
    <property type="entry name" value="aa-tRNA-synth_II/BPL/LPL"/>
</dbReference>
<gene>
    <name evidence="6" type="ORF">CCALI_00719</name>
</gene>
<dbReference type="GO" id="GO:0004077">
    <property type="term" value="F:biotin--[biotin carboxyl-carrier protein] ligase activity"/>
    <property type="evidence" value="ECO:0007669"/>
    <property type="project" value="UniProtKB-EC"/>
</dbReference>
<dbReference type="STRING" id="454171.CP488_00434"/>
<dbReference type="SUPFAM" id="SSF55681">
    <property type="entry name" value="Class II aaRS and biotin synthetases"/>
    <property type="match status" value="1"/>
</dbReference>
<dbReference type="KEGG" id="ccz:CCALI_00719"/>
<dbReference type="RefSeq" id="WP_016482106.1">
    <property type="nucleotide sequence ID" value="NC_021487.1"/>
</dbReference>
<dbReference type="PANTHER" id="PTHR12835">
    <property type="entry name" value="BIOTIN PROTEIN LIGASE"/>
    <property type="match status" value="1"/>
</dbReference>
<dbReference type="InterPro" id="IPR004408">
    <property type="entry name" value="Biotin_CoA_COase_ligase"/>
</dbReference>
<dbReference type="Pfam" id="PF02237">
    <property type="entry name" value="BPL_C"/>
    <property type="match status" value="1"/>
</dbReference>
<evidence type="ECO:0000259" key="4">
    <source>
        <dbReference type="Pfam" id="PF02237"/>
    </source>
</evidence>
<evidence type="ECO:0000256" key="2">
    <source>
        <dbReference type="ARBA" id="ARBA00023267"/>
    </source>
</evidence>
<accession>S0ET52</accession>
<evidence type="ECO:0000313" key="6">
    <source>
        <dbReference type="EMBL" id="CCW34544.1"/>
    </source>
</evidence>
<dbReference type="InterPro" id="IPR003142">
    <property type="entry name" value="BPL_C"/>
</dbReference>
<dbReference type="Pfam" id="PF03099">
    <property type="entry name" value="BPL_LplA_LipB"/>
    <property type="match status" value="1"/>
</dbReference>
<dbReference type="EMBL" id="HF951689">
    <property type="protein sequence ID" value="CCW34544.1"/>
    <property type="molecule type" value="Genomic_DNA"/>
</dbReference>
<dbReference type="EC" id="6.3.4.15" evidence="3"/>
<protein>
    <recommendedName>
        <fullName evidence="3">biotin--[biotin carboxyl-carrier protein] ligase</fullName>
        <ecNumber evidence="3">6.3.4.15</ecNumber>
    </recommendedName>
</protein>
<dbReference type="PANTHER" id="PTHR12835:SF5">
    <property type="entry name" value="BIOTIN--PROTEIN LIGASE"/>
    <property type="match status" value="1"/>
</dbReference>
<dbReference type="Gene3D" id="3.30.930.10">
    <property type="entry name" value="Bira Bifunctional Protein, Domain 2"/>
    <property type="match status" value="1"/>
</dbReference>
<dbReference type="InParanoid" id="S0ET52"/>
<dbReference type="CDD" id="cd16442">
    <property type="entry name" value="BPL"/>
    <property type="match status" value="1"/>
</dbReference>
<feature type="domain" description="BPL/LPL catalytic" evidence="5">
    <location>
        <begin position="21"/>
        <end position="146"/>
    </location>
</feature>
<dbReference type="InterPro" id="IPR004143">
    <property type="entry name" value="BPL_LPL_catalytic"/>
</dbReference>
<evidence type="ECO:0000256" key="3">
    <source>
        <dbReference type="ARBA" id="ARBA00024227"/>
    </source>
</evidence>
<sequence>MDAARELLLSDPAALQRWDGVLADEQTQGRGQRGRTWFARAGESLCATYFFPQKLIMPSRPQEEPLQVVAMLSLLAGVAVAESIYRALLKVLGIPLSGRPAPPKPDVGLKWPNDLLLNHKKTGGILIELAQLPTGEHIPLIGVGINLQVMEFPPELSSRATSLLREGIQGITPTWLGAQIATSLKLWAERYATGGPESVMRRWRHYDRTKGTLYTVIISGQPVRGTAVGVASDGALLLQLEDGTLYPCFTASHTIESREA</sequence>
<keyword evidence="7" id="KW-1185">Reference proteome</keyword>
<dbReference type="eggNOG" id="COG0340">
    <property type="taxonomic scope" value="Bacteria"/>
</dbReference>
<name>S0ET52_CHTCT</name>
<proteinExistence type="predicted"/>
<dbReference type="Proteomes" id="UP000014227">
    <property type="component" value="Chromosome I"/>
</dbReference>
<keyword evidence="2" id="KW-0092">Biotin</keyword>
<keyword evidence="1 6" id="KW-0436">Ligase</keyword>
<dbReference type="HOGENOM" id="CLU_051096_3_0_0"/>
<evidence type="ECO:0000313" key="7">
    <source>
        <dbReference type="Proteomes" id="UP000014227"/>
    </source>
</evidence>
<dbReference type="GO" id="GO:0005737">
    <property type="term" value="C:cytoplasm"/>
    <property type="evidence" value="ECO:0007669"/>
    <property type="project" value="TreeGrafter"/>
</dbReference>
<dbReference type="AlphaFoldDB" id="S0ET52"/>
<evidence type="ECO:0000256" key="1">
    <source>
        <dbReference type="ARBA" id="ARBA00022598"/>
    </source>
</evidence>
<dbReference type="PATRIC" id="fig|1303518.3.peg.725"/>
<organism evidence="6 7">
    <name type="scientific">Chthonomonas calidirosea (strain DSM 23976 / ICMP 18418 / T49)</name>
    <dbReference type="NCBI Taxonomy" id="1303518"/>
    <lineage>
        <taxon>Bacteria</taxon>
        <taxon>Bacillati</taxon>
        <taxon>Armatimonadota</taxon>
        <taxon>Chthonomonadia</taxon>
        <taxon>Chthonomonadales</taxon>
        <taxon>Chthonomonadaceae</taxon>
        <taxon>Chthonomonas</taxon>
    </lineage>
</organism>
<dbReference type="Gene3D" id="2.30.30.100">
    <property type="match status" value="1"/>
</dbReference>
<feature type="domain" description="Biotin protein ligase C-terminal" evidence="4">
    <location>
        <begin position="216"/>
        <end position="243"/>
    </location>
</feature>
<dbReference type="FunCoup" id="S0ET52">
    <property type="interactions" value="359"/>
</dbReference>
<evidence type="ECO:0000259" key="5">
    <source>
        <dbReference type="Pfam" id="PF03099"/>
    </source>
</evidence>